<name>A0A9X2P6G9_9BACT</name>
<accession>A0A9X2P6G9</accession>
<evidence type="ECO:0000313" key="3">
    <source>
        <dbReference type="Proteomes" id="UP001142175"/>
    </source>
</evidence>
<comment type="caution">
    <text evidence="2">The sequence shown here is derived from an EMBL/GenBank/DDBJ whole genome shotgun (WGS) entry which is preliminary data.</text>
</comment>
<keyword evidence="1" id="KW-0472">Membrane</keyword>
<reference evidence="2" key="1">
    <citation type="submission" date="2022-08" db="EMBL/GenBank/DDBJ databases">
        <authorList>
            <person name="Zhang D."/>
        </authorList>
    </citation>
    <scope>NUCLEOTIDE SEQUENCE</scope>
    <source>
        <strain evidence="2">XJ19-11</strain>
    </source>
</reference>
<gene>
    <name evidence="2" type="ORF">NU887_19495</name>
</gene>
<dbReference type="Proteomes" id="UP001142175">
    <property type="component" value="Unassembled WGS sequence"/>
</dbReference>
<dbReference type="AlphaFoldDB" id="A0A9X2P6G9"/>
<evidence type="ECO:0008006" key="4">
    <source>
        <dbReference type="Google" id="ProtNLM"/>
    </source>
</evidence>
<sequence length="155" mass="17790">MIHSRPKPSTFIALGLIVLVQIFGLVYILNHFATKRTFGLVIYLIATVILTLVIVLLLVKMMAAYKFITISKDSIITRLPLRGKTTTYSLAEVLVWEEETVITNKREFKQLTIVFEDKTSFTISNHEHLNYEEFTKHLSKKLPKKRVIAGKNPKT</sequence>
<feature type="transmembrane region" description="Helical" evidence="1">
    <location>
        <begin position="38"/>
        <end position="59"/>
    </location>
</feature>
<proteinExistence type="predicted"/>
<evidence type="ECO:0000313" key="2">
    <source>
        <dbReference type="EMBL" id="MCR9017229.1"/>
    </source>
</evidence>
<evidence type="ECO:0000256" key="1">
    <source>
        <dbReference type="SAM" id="Phobius"/>
    </source>
</evidence>
<organism evidence="2 3">
    <name type="scientific">Aquiflexum gelatinilyticum</name>
    <dbReference type="NCBI Taxonomy" id="2961943"/>
    <lineage>
        <taxon>Bacteria</taxon>
        <taxon>Pseudomonadati</taxon>
        <taxon>Bacteroidota</taxon>
        <taxon>Cytophagia</taxon>
        <taxon>Cytophagales</taxon>
        <taxon>Cyclobacteriaceae</taxon>
        <taxon>Aquiflexum</taxon>
    </lineage>
</organism>
<dbReference type="EMBL" id="JANSUY010000025">
    <property type="protein sequence ID" value="MCR9017229.1"/>
    <property type="molecule type" value="Genomic_DNA"/>
</dbReference>
<keyword evidence="1" id="KW-1133">Transmembrane helix</keyword>
<keyword evidence="1" id="KW-0812">Transmembrane</keyword>
<keyword evidence="3" id="KW-1185">Reference proteome</keyword>
<protein>
    <recommendedName>
        <fullName evidence="4">PH domain-containing protein</fullName>
    </recommendedName>
</protein>
<feature type="transmembrane region" description="Helical" evidence="1">
    <location>
        <begin position="12"/>
        <end position="32"/>
    </location>
</feature>
<dbReference type="RefSeq" id="WP_258425070.1">
    <property type="nucleotide sequence ID" value="NZ_JANAEZ010000010.1"/>
</dbReference>